<name>A0A5B7GWQ2_PORTR</name>
<feature type="compositionally biased region" description="Basic and acidic residues" evidence="1">
    <location>
        <begin position="171"/>
        <end position="184"/>
    </location>
</feature>
<dbReference type="InterPro" id="IPR036691">
    <property type="entry name" value="Endo/exonu/phosph_ase_sf"/>
</dbReference>
<evidence type="ECO:0000313" key="4">
    <source>
        <dbReference type="Proteomes" id="UP000324222"/>
    </source>
</evidence>
<feature type="compositionally biased region" description="Polar residues" evidence="1">
    <location>
        <begin position="88"/>
        <end position="101"/>
    </location>
</feature>
<evidence type="ECO:0000256" key="1">
    <source>
        <dbReference type="SAM" id="MobiDB-lite"/>
    </source>
</evidence>
<keyword evidence="4" id="KW-1185">Reference proteome</keyword>
<feature type="region of interest" description="Disordered" evidence="1">
    <location>
        <begin position="1"/>
        <end position="262"/>
    </location>
</feature>
<gene>
    <name evidence="3" type="ORF">E2C01_057409</name>
</gene>
<reference evidence="3 4" key="1">
    <citation type="submission" date="2019-05" db="EMBL/GenBank/DDBJ databases">
        <title>Another draft genome of Portunus trituberculatus and its Hox gene families provides insights of decapod evolution.</title>
        <authorList>
            <person name="Jeong J.-H."/>
            <person name="Song I."/>
            <person name="Kim S."/>
            <person name="Choi T."/>
            <person name="Kim D."/>
            <person name="Ryu S."/>
            <person name="Kim W."/>
        </authorList>
    </citation>
    <scope>NUCLEOTIDE SEQUENCE [LARGE SCALE GENOMIC DNA]</scope>
    <source>
        <tissue evidence="3">Muscle</tissue>
    </source>
</reference>
<evidence type="ECO:0000313" key="3">
    <source>
        <dbReference type="EMBL" id="MPC63312.1"/>
    </source>
</evidence>
<evidence type="ECO:0000259" key="2">
    <source>
        <dbReference type="Pfam" id="PF03372"/>
    </source>
</evidence>
<feature type="compositionally biased region" description="Polar residues" evidence="1">
    <location>
        <begin position="118"/>
        <end position="150"/>
    </location>
</feature>
<dbReference type="EMBL" id="VSRR010020655">
    <property type="protein sequence ID" value="MPC63312.1"/>
    <property type="molecule type" value="Genomic_DNA"/>
</dbReference>
<dbReference type="PANTHER" id="PTHR33273:SF4">
    <property type="entry name" value="ENDONUCLEASE_EXONUCLEASE_PHOSPHATASE DOMAIN-CONTAINING PROTEIN"/>
    <property type="match status" value="1"/>
</dbReference>
<dbReference type="PANTHER" id="PTHR33273">
    <property type="entry name" value="DOMAIN-CONTAINING PROTEIN, PUTATIVE-RELATED"/>
    <property type="match status" value="1"/>
</dbReference>
<proteinExistence type="predicted"/>
<dbReference type="InterPro" id="IPR005135">
    <property type="entry name" value="Endo/exonuclease/phosphatase"/>
</dbReference>
<dbReference type="Gene3D" id="3.60.10.10">
    <property type="entry name" value="Endonuclease/exonuclease/phosphatase"/>
    <property type="match status" value="1"/>
</dbReference>
<feature type="compositionally biased region" description="Basic and acidic residues" evidence="1">
    <location>
        <begin position="63"/>
        <end position="74"/>
    </location>
</feature>
<dbReference type="AlphaFoldDB" id="A0A5B7GWQ2"/>
<comment type="caution">
    <text evidence="3">The sequence shown here is derived from an EMBL/GenBank/DDBJ whole genome shotgun (WGS) entry which is preliminary data.</text>
</comment>
<feature type="compositionally biased region" description="Basic and acidic residues" evidence="1">
    <location>
        <begin position="241"/>
        <end position="260"/>
    </location>
</feature>
<protein>
    <recommendedName>
        <fullName evidence="2">Endonuclease/exonuclease/phosphatase domain-containing protein</fullName>
    </recommendedName>
</protein>
<accession>A0A5B7GWQ2</accession>
<feature type="domain" description="Endonuclease/exonuclease/phosphatase" evidence="2">
    <location>
        <begin position="265"/>
        <end position="428"/>
    </location>
</feature>
<feature type="compositionally biased region" description="Basic and acidic residues" evidence="1">
    <location>
        <begin position="1"/>
        <end position="12"/>
    </location>
</feature>
<organism evidence="3 4">
    <name type="scientific">Portunus trituberculatus</name>
    <name type="common">Swimming crab</name>
    <name type="synonym">Neptunus trituberculatus</name>
    <dbReference type="NCBI Taxonomy" id="210409"/>
    <lineage>
        <taxon>Eukaryota</taxon>
        <taxon>Metazoa</taxon>
        <taxon>Ecdysozoa</taxon>
        <taxon>Arthropoda</taxon>
        <taxon>Crustacea</taxon>
        <taxon>Multicrustacea</taxon>
        <taxon>Malacostraca</taxon>
        <taxon>Eumalacostraca</taxon>
        <taxon>Eucarida</taxon>
        <taxon>Decapoda</taxon>
        <taxon>Pleocyemata</taxon>
        <taxon>Brachyura</taxon>
        <taxon>Eubrachyura</taxon>
        <taxon>Portunoidea</taxon>
        <taxon>Portunidae</taxon>
        <taxon>Portuninae</taxon>
        <taxon>Portunus</taxon>
    </lineage>
</organism>
<dbReference type="OrthoDB" id="6776451at2759"/>
<sequence>MHNEERRADKKSGNNSRRLPTRLGRLLHKDIQPRTTEVLQVPKVRPSPCQLYSSQQMWSKCKPTRDRRPCHDPEGGTEDMDNEAQALSGDQPSFPQKTSTHSHFHLGEEENRPAGRYRNSSTTTSERVPRLGTSNIPTKVRQPSQTTHSSTTRHDTPSHSTAPKKTRHHHNLQERPERHVSDIRHGHHHHDRQAGATRKTGGDGRPSSKQVGNTNTSTDSATNLSQPHENNTNHNQQESNTSKRSDRGREDGTRPHREEGSVQILQWNINGVRGKHHLLMADAKDNKRDVILFQETKLPENITIKFNGYTAYHSHSLGQSQGCSILVRTYIPNKRIENPINCGEGVETLGVTQNLNNEEITVYNTYNSPNNPELDVSELLALCTTTPTIIGDLNAHHTAIGSRRKNRRGYHLAAVMNSVPEAILMNAGEPAHTDGGASCTSHGYHVTCTVDLPGAFTDI</sequence>
<dbReference type="Proteomes" id="UP000324222">
    <property type="component" value="Unassembled WGS sequence"/>
</dbReference>
<dbReference type="GO" id="GO:0003824">
    <property type="term" value="F:catalytic activity"/>
    <property type="evidence" value="ECO:0007669"/>
    <property type="project" value="InterPro"/>
</dbReference>
<feature type="compositionally biased region" description="Polar residues" evidence="1">
    <location>
        <begin position="207"/>
        <end position="240"/>
    </location>
</feature>
<dbReference type="Pfam" id="PF03372">
    <property type="entry name" value="Exo_endo_phos"/>
    <property type="match status" value="1"/>
</dbReference>
<dbReference type="SUPFAM" id="SSF56219">
    <property type="entry name" value="DNase I-like"/>
    <property type="match status" value="1"/>
</dbReference>